<dbReference type="EMBL" id="QKZV01000005">
    <property type="protein sequence ID" value="PZX62335.1"/>
    <property type="molecule type" value="Genomic_DNA"/>
</dbReference>
<protein>
    <submittedName>
        <fullName evidence="4">Arginase family enzyme</fullName>
    </submittedName>
</protein>
<keyword evidence="2" id="KW-0378">Hydrolase</keyword>
<dbReference type="GO" id="GO:0046872">
    <property type="term" value="F:metal ion binding"/>
    <property type="evidence" value="ECO:0007669"/>
    <property type="project" value="UniProtKB-KW"/>
</dbReference>
<dbReference type="OrthoDB" id="931936at2"/>
<comment type="caution">
    <text evidence="4">The sequence shown here is derived from an EMBL/GenBank/DDBJ whole genome shotgun (WGS) entry which is preliminary data.</text>
</comment>
<dbReference type="RefSeq" id="WP_111295478.1">
    <property type="nucleotide sequence ID" value="NZ_QKZV01000005.1"/>
</dbReference>
<evidence type="ECO:0000313" key="4">
    <source>
        <dbReference type="EMBL" id="PZX62335.1"/>
    </source>
</evidence>
<dbReference type="Gene3D" id="3.40.800.10">
    <property type="entry name" value="Ureohydrolase domain"/>
    <property type="match status" value="1"/>
</dbReference>
<evidence type="ECO:0000256" key="2">
    <source>
        <dbReference type="ARBA" id="ARBA00022801"/>
    </source>
</evidence>
<evidence type="ECO:0000256" key="1">
    <source>
        <dbReference type="ARBA" id="ARBA00022723"/>
    </source>
</evidence>
<keyword evidence="5" id="KW-1185">Reference proteome</keyword>
<dbReference type="SUPFAM" id="SSF52768">
    <property type="entry name" value="Arginase/deacetylase"/>
    <property type="match status" value="1"/>
</dbReference>
<evidence type="ECO:0000313" key="5">
    <source>
        <dbReference type="Proteomes" id="UP000249720"/>
    </source>
</evidence>
<dbReference type="GO" id="GO:0033389">
    <property type="term" value="P:putrescine biosynthetic process from arginine, via agmatine"/>
    <property type="evidence" value="ECO:0007669"/>
    <property type="project" value="TreeGrafter"/>
</dbReference>
<dbReference type="PROSITE" id="PS51409">
    <property type="entry name" value="ARGINASE_2"/>
    <property type="match status" value="1"/>
</dbReference>
<dbReference type="InterPro" id="IPR023696">
    <property type="entry name" value="Ureohydrolase_dom_sf"/>
</dbReference>
<comment type="similarity">
    <text evidence="3">Belongs to the arginase family.</text>
</comment>
<dbReference type="InterPro" id="IPR006035">
    <property type="entry name" value="Ureohydrolase"/>
</dbReference>
<name>A0A2W7SHH7_9BACT</name>
<evidence type="ECO:0000256" key="3">
    <source>
        <dbReference type="PROSITE-ProRule" id="PRU00742"/>
    </source>
</evidence>
<dbReference type="AlphaFoldDB" id="A0A2W7SHH7"/>
<dbReference type="PANTHER" id="PTHR11358:SF26">
    <property type="entry name" value="GUANIDINO ACID HYDROLASE, MITOCHONDRIAL"/>
    <property type="match status" value="1"/>
</dbReference>
<accession>A0A2W7SHH7</accession>
<dbReference type="PANTHER" id="PTHR11358">
    <property type="entry name" value="ARGINASE/AGMATINASE"/>
    <property type="match status" value="1"/>
</dbReference>
<keyword evidence="1" id="KW-0479">Metal-binding</keyword>
<organism evidence="4 5">
    <name type="scientific">Hydrotalea sandarakina</name>
    <dbReference type="NCBI Taxonomy" id="1004304"/>
    <lineage>
        <taxon>Bacteria</taxon>
        <taxon>Pseudomonadati</taxon>
        <taxon>Bacteroidota</taxon>
        <taxon>Chitinophagia</taxon>
        <taxon>Chitinophagales</taxon>
        <taxon>Chitinophagaceae</taxon>
        <taxon>Hydrotalea</taxon>
    </lineage>
</organism>
<reference evidence="4 5" key="1">
    <citation type="submission" date="2018-06" db="EMBL/GenBank/DDBJ databases">
        <title>Genomic Encyclopedia of Archaeal and Bacterial Type Strains, Phase II (KMG-II): from individual species to whole genera.</title>
        <authorList>
            <person name="Goeker M."/>
        </authorList>
    </citation>
    <scope>NUCLEOTIDE SEQUENCE [LARGE SCALE GENOMIC DNA]</scope>
    <source>
        <strain evidence="4 5">DSM 23241</strain>
    </source>
</reference>
<dbReference type="CDD" id="cd09988">
    <property type="entry name" value="Formimidoylglutamase"/>
    <property type="match status" value="1"/>
</dbReference>
<dbReference type="Proteomes" id="UP000249720">
    <property type="component" value="Unassembled WGS sequence"/>
</dbReference>
<sequence>MNLESLLEFLEPVPIHTIANEQSFAETHIGGQIDMYVADGALPEIENADLVIIGCNDMRGAGIHSNHSSADAIREAFYPLFYWHKEVKLADLGNVKIGATLADSYAALKTVVKEMIAAGKKVVVIGGSHDQTLGLYQAYAETETIIEAVSVDAVIDLNMDSPAPADHFLIQMLTEEPNYLKHYSHIGFQSYLTHPNMLQTIDKLRFDCVRVGKSKEDLNEMEPIIRTAALFTFDISAIQYAHAPANWLTPNGFTGEEACSLMQFAGMSNSVKVVGVFGYNVANDIHNLTAKQIAHMLWYLLDGILKSRHESDFNESENFKQYHLAFAEFDTVFLQSKKTGRWWMQAYDGKFIPCSKTDYILACTDEIPERWLRYAERI</sequence>
<proteinExistence type="inferred from homology"/>
<dbReference type="GO" id="GO:0008783">
    <property type="term" value="F:agmatinase activity"/>
    <property type="evidence" value="ECO:0007669"/>
    <property type="project" value="TreeGrafter"/>
</dbReference>
<dbReference type="Pfam" id="PF00491">
    <property type="entry name" value="Arginase"/>
    <property type="match status" value="1"/>
</dbReference>
<gene>
    <name evidence="4" type="ORF">LX80_01817</name>
</gene>